<evidence type="ECO:0000256" key="1">
    <source>
        <dbReference type="SAM" id="MobiDB-lite"/>
    </source>
</evidence>
<protein>
    <submittedName>
        <fullName evidence="3">Uncharacterized protein</fullName>
    </submittedName>
</protein>
<organism evidence="3 4">
    <name type="scientific">Kushneria avicenniae</name>
    <dbReference type="NCBI Taxonomy" id="402385"/>
    <lineage>
        <taxon>Bacteria</taxon>
        <taxon>Pseudomonadati</taxon>
        <taxon>Pseudomonadota</taxon>
        <taxon>Gammaproteobacteria</taxon>
        <taxon>Oceanospirillales</taxon>
        <taxon>Halomonadaceae</taxon>
        <taxon>Kushneria</taxon>
    </lineage>
</organism>
<feature type="compositionally biased region" description="Basic residues" evidence="1">
    <location>
        <begin position="103"/>
        <end position="122"/>
    </location>
</feature>
<keyword evidence="2" id="KW-0472">Membrane</keyword>
<reference evidence="4" key="1">
    <citation type="submission" date="2016-10" db="EMBL/GenBank/DDBJ databases">
        <authorList>
            <person name="Varghese N."/>
            <person name="Submissions S."/>
        </authorList>
    </citation>
    <scope>NUCLEOTIDE SEQUENCE [LARGE SCALE GENOMIC DNA]</scope>
    <source>
        <strain evidence="4">DSM 23439</strain>
    </source>
</reference>
<feature type="region of interest" description="Disordered" evidence="1">
    <location>
        <begin position="70"/>
        <end position="122"/>
    </location>
</feature>
<feature type="compositionally biased region" description="Basic residues" evidence="1">
    <location>
        <begin position="80"/>
        <end position="89"/>
    </location>
</feature>
<dbReference type="EMBL" id="FOLY01000001">
    <property type="protein sequence ID" value="SFC12597.1"/>
    <property type="molecule type" value="Genomic_DNA"/>
</dbReference>
<dbReference type="AlphaFoldDB" id="A0A1I1GLF4"/>
<evidence type="ECO:0000256" key="2">
    <source>
        <dbReference type="SAM" id="Phobius"/>
    </source>
</evidence>
<proteinExistence type="predicted"/>
<dbReference type="Proteomes" id="UP000199046">
    <property type="component" value="Unassembled WGS sequence"/>
</dbReference>
<evidence type="ECO:0000313" key="4">
    <source>
        <dbReference type="Proteomes" id="UP000199046"/>
    </source>
</evidence>
<gene>
    <name evidence="3" type="ORF">SAMN05421848_0645</name>
</gene>
<sequence length="122" mass="13013">MISLLWIACMATALGGYGLWRGFSRDICLSVVLIALGVAAAALIIISSVASLVVAGAVVTISLGVCLREGQRQTPSARQGRAKRPRSHQPRAALAALWQGNVRARRAPRQGATPRKRSRQTQ</sequence>
<dbReference type="RefSeq" id="WP_139215244.1">
    <property type="nucleotide sequence ID" value="NZ_FOLY01000001.1"/>
</dbReference>
<keyword evidence="2" id="KW-0812">Transmembrane</keyword>
<feature type="transmembrane region" description="Helical" evidence="2">
    <location>
        <begin position="34"/>
        <end position="67"/>
    </location>
</feature>
<dbReference type="OrthoDB" id="6183385at2"/>
<name>A0A1I1GLF4_9GAMM</name>
<dbReference type="STRING" id="402385.SAMN05421848_0645"/>
<keyword evidence="4" id="KW-1185">Reference proteome</keyword>
<evidence type="ECO:0000313" key="3">
    <source>
        <dbReference type="EMBL" id="SFC12597.1"/>
    </source>
</evidence>
<keyword evidence="2" id="KW-1133">Transmembrane helix</keyword>
<accession>A0A1I1GLF4</accession>